<protein>
    <submittedName>
        <fullName evidence="1">Uncharacterized protein</fullName>
    </submittedName>
</protein>
<dbReference type="EMBL" id="GBXM01044649">
    <property type="protein sequence ID" value="JAH63928.1"/>
    <property type="molecule type" value="Transcribed_RNA"/>
</dbReference>
<sequence>MRLFQSRFNQASSFTRGVEVNLE</sequence>
<proteinExistence type="predicted"/>
<dbReference type="AlphaFoldDB" id="A0A0E9UG55"/>
<name>A0A0E9UG55_ANGAN</name>
<reference evidence="1" key="1">
    <citation type="submission" date="2014-11" db="EMBL/GenBank/DDBJ databases">
        <authorList>
            <person name="Amaro Gonzalez C."/>
        </authorList>
    </citation>
    <scope>NUCLEOTIDE SEQUENCE</scope>
</reference>
<evidence type="ECO:0000313" key="1">
    <source>
        <dbReference type="EMBL" id="JAH63928.1"/>
    </source>
</evidence>
<reference evidence="1" key="2">
    <citation type="journal article" date="2015" name="Fish Shellfish Immunol.">
        <title>Early steps in the European eel (Anguilla anguilla)-Vibrio vulnificus interaction in the gills: Role of the RtxA13 toxin.</title>
        <authorList>
            <person name="Callol A."/>
            <person name="Pajuelo D."/>
            <person name="Ebbesson L."/>
            <person name="Teles M."/>
            <person name="MacKenzie S."/>
            <person name="Amaro C."/>
        </authorList>
    </citation>
    <scope>NUCLEOTIDE SEQUENCE</scope>
</reference>
<organism evidence="1">
    <name type="scientific">Anguilla anguilla</name>
    <name type="common">European freshwater eel</name>
    <name type="synonym">Muraena anguilla</name>
    <dbReference type="NCBI Taxonomy" id="7936"/>
    <lineage>
        <taxon>Eukaryota</taxon>
        <taxon>Metazoa</taxon>
        <taxon>Chordata</taxon>
        <taxon>Craniata</taxon>
        <taxon>Vertebrata</taxon>
        <taxon>Euteleostomi</taxon>
        <taxon>Actinopterygii</taxon>
        <taxon>Neopterygii</taxon>
        <taxon>Teleostei</taxon>
        <taxon>Anguilliformes</taxon>
        <taxon>Anguillidae</taxon>
        <taxon>Anguilla</taxon>
    </lineage>
</organism>
<accession>A0A0E9UG55</accession>